<dbReference type="InterPro" id="IPR011109">
    <property type="entry name" value="DNA_bind_recombinase_dom"/>
</dbReference>
<dbReference type="PANTHER" id="PTHR30461:SF23">
    <property type="entry name" value="DNA RECOMBINASE-RELATED"/>
    <property type="match status" value="1"/>
</dbReference>
<evidence type="ECO:0000256" key="1">
    <source>
        <dbReference type="SAM" id="Coils"/>
    </source>
</evidence>
<dbReference type="GO" id="GO:0000150">
    <property type="term" value="F:DNA strand exchange activity"/>
    <property type="evidence" value="ECO:0007669"/>
    <property type="project" value="InterPro"/>
</dbReference>
<dbReference type="Gene3D" id="3.90.1750.20">
    <property type="entry name" value="Putative Large Serine Recombinase, Chain B, Domain 2"/>
    <property type="match status" value="1"/>
</dbReference>
<dbReference type="InterPro" id="IPR038109">
    <property type="entry name" value="DNA_bind_recomb_sf"/>
</dbReference>
<dbReference type="InterPro" id="IPR050639">
    <property type="entry name" value="SSR_resolvase"/>
</dbReference>
<feature type="coiled-coil region" evidence="1">
    <location>
        <begin position="149"/>
        <end position="180"/>
    </location>
</feature>
<evidence type="ECO:0000313" key="3">
    <source>
        <dbReference type="EMBL" id="BAF03598.1"/>
    </source>
</evidence>
<feature type="domain" description="Resolvase/invertase-type recombinase catalytic" evidence="2">
    <location>
        <begin position="24"/>
        <end position="183"/>
    </location>
</feature>
<dbReference type="SMART" id="SM00857">
    <property type="entry name" value="Resolvase"/>
    <property type="match status" value="1"/>
</dbReference>
<dbReference type="InterPro" id="IPR006119">
    <property type="entry name" value="Resolv_N"/>
</dbReference>
<evidence type="ECO:0000259" key="2">
    <source>
        <dbReference type="SMART" id="SM00857"/>
    </source>
</evidence>
<dbReference type="Pfam" id="PF07508">
    <property type="entry name" value="Recombinase"/>
    <property type="match status" value="1"/>
</dbReference>
<dbReference type="GO" id="GO:0003677">
    <property type="term" value="F:DNA binding"/>
    <property type="evidence" value="ECO:0007669"/>
    <property type="project" value="InterPro"/>
</dbReference>
<dbReference type="InterPro" id="IPR036162">
    <property type="entry name" value="Resolvase-like_N_sf"/>
</dbReference>
<proteinExistence type="predicted"/>
<dbReference type="PANTHER" id="PTHR30461">
    <property type="entry name" value="DNA-INVERTASE FROM LAMBDOID PROPHAGE"/>
    <property type="match status" value="1"/>
</dbReference>
<protein>
    <submittedName>
        <fullName evidence="3">Integrase</fullName>
    </submittedName>
</protein>
<organism evidence="3">
    <name type="scientific">Streptomyces phage phiK38-1</name>
    <dbReference type="NCBI Taxonomy" id="374421"/>
    <lineage>
        <taxon>Viruses</taxon>
    </lineage>
</organism>
<reference evidence="3" key="1">
    <citation type="submission" date="2006-02" db="EMBL/GenBank/DDBJ databases">
        <title>Region around attP and integrase gene of bacteriophage phiK38-1 and TG1.</title>
        <authorList>
            <person name="Ikeda H."/>
        </authorList>
    </citation>
    <scope>NUCLEOTIDE SEQUENCE</scope>
</reference>
<keyword evidence="1" id="KW-0175">Coiled coil</keyword>
<dbReference type="SUPFAM" id="SSF53041">
    <property type="entry name" value="Resolvase-like"/>
    <property type="match status" value="1"/>
</dbReference>
<dbReference type="Gene3D" id="3.40.50.1390">
    <property type="entry name" value="Resolvase, N-terminal catalytic domain"/>
    <property type="match status" value="1"/>
</dbReference>
<dbReference type="EMBL" id="AB251919">
    <property type="protein sequence ID" value="BAF03598.1"/>
    <property type="molecule type" value="Genomic_DNA"/>
</dbReference>
<name>Q0KKA9_9VIRU</name>
<accession>Q0KKA9</accession>
<sequence>MPGMTTETGPDPAGLIDLFCRKSKAVKSRANGAGQRRKQEISIAAQETLGRKVAALLGMQVRHVWKEVGSASRFRKGKARDDQSKALKALESGEVGALWCYRLDRWDRGGAGAILKIIEPEDGMPRRLLFGWDEDTGRPVLDSTNKRDRGELIRRAEEAREEAEKLSERVRDTKAHQRENGEWVNARAPYGLRVVLVTVSDEEGDEYDERKLAADDEDAGGPDGLTKAEAARLVFTLPVTDRLSYAGTAHAMNTREIPSPTGGPWIAVTVRDMIQNPAYAGWQTTGRQDGKQRRLTFYNGEGKRVSVMHGPPLVTDEEQEAAKAAVKGEDGVGVPLDGSDHDTRRKHLLSGRMRCPGCGGSCSYSGNGYRCWRSSVKGGCPAPTYVARKSVEEYVAFRWAAKLAASEPDDPFVIAVADRWAALTHPQASEDEKYAKAAVREAEKNLGRLLRDRQNGVYDGPAEQFFAPAYQEALSTLQAAKDAVSESSASAAVDVSWIVDSSDYEELWLRATPTMRNAIIDTCIDEIWVAKGQRGRPFDGDERVKIKWAART</sequence>
<gene>
    <name evidence="3" type="primary">int</name>
</gene>